<comment type="caution">
    <text evidence="8">The sequence shown here is derived from an EMBL/GenBank/DDBJ whole genome shotgun (WGS) entry which is preliminary data.</text>
</comment>
<feature type="transmembrane region" description="Helical" evidence="6">
    <location>
        <begin position="131"/>
        <end position="154"/>
    </location>
</feature>
<evidence type="ECO:0000256" key="5">
    <source>
        <dbReference type="ARBA" id="ARBA00023136"/>
    </source>
</evidence>
<keyword evidence="4 6" id="KW-1133">Transmembrane helix</keyword>
<evidence type="ECO:0000313" key="9">
    <source>
        <dbReference type="Proteomes" id="UP000569732"/>
    </source>
</evidence>
<accession>A0A853ICK1</accession>
<evidence type="ECO:0000256" key="1">
    <source>
        <dbReference type="ARBA" id="ARBA00004651"/>
    </source>
</evidence>
<keyword evidence="5 6" id="KW-0472">Membrane</keyword>
<feature type="domain" description="RDD" evidence="7">
    <location>
        <begin position="27"/>
        <end position="166"/>
    </location>
</feature>
<dbReference type="AlphaFoldDB" id="A0A853ICK1"/>
<dbReference type="InterPro" id="IPR010432">
    <property type="entry name" value="RDD"/>
</dbReference>
<dbReference type="GO" id="GO:0005886">
    <property type="term" value="C:plasma membrane"/>
    <property type="evidence" value="ECO:0007669"/>
    <property type="project" value="UniProtKB-SubCell"/>
</dbReference>
<dbReference type="Proteomes" id="UP000569732">
    <property type="component" value="Unassembled WGS sequence"/>
</dbReference>
<feature type="transmembrane region" description="Helical" evidence="6">
    <location>
        <begin position="76"/>
        <end position="93"/>
    </location>
</feature>
<evidence type="ECO:0000256" key="6">
    <source>
        <dbReference type="SAM" id="Phobius"/>
    </source>
</evidence>
<evidence type="ECO:0000256" key="3">
    <source>
        <dbReference type="ARBA" id="ARBA00022692"/>
    </source>
</evidence>
<keyword evidence="9" id="KW-1185">Reference proteome</keyword>
<dbReference type="EMBL" id="JACCKB010000104">
    <property type="protein sequence ID" value="NYZ69582.1"/>
    <property type="molecule type" value="Genomic_DNA"/>
</dbReference>
<dbReference type="InterPro" id="IPR051791">
    <property type="entry name" value="Pra-immunoreactive"/>
</dbReference>
<proteinExistence type="predicted"/>
<sequence>MQSSKEIYQAPEAKLDKPEEVKVYELASRWRRLVAYFLDLFICGLIEIVLLVFLDFFVLNHAFEQLQEENPAKSELILVLIFIPLFFIINGKMLARSGQTFGKKLLGIAIVSYTTNKTIPVMNIILFRYGIFWALSFIPLAGETANFFNIVAIFGKEKRCLHDLVADTKVVRVR</sequence>
<protein>
    <submittedName>
        <fullName evidence="8">RDD family protein</fullName>
    </submittedName>
</protein>
<evidence type="ECO:0000256" key="2">
    <source>
        <dbReference type="ARBA" id="ARBA00022475"/>
    </source>
</evidence>
<evidence type="ECO:0000313" key="8">
    <source>
        <dbReference type="EMBL" id="NYZ69582.1"/>
    </source>
</evidence>
<name>A0A853ICK1_9GAMM</name>
<evidence type="ECO:0000256" key="4">
    <source>
        <dbReference type="ARBA" id="ARBA00022989"/>
    </source>
</evidence>
<gene>
    <name evidence="8" type="ORF">H0A36_26565</name>
</gene>
<organism evidence="8 9">
    <name type="scientific">Spartinivicinus marinus</name>
    <dbReference type="NCBI Taxonomy" id="2994442"/>
    <lineage>
        <taxon>Bacteria</taxon>
        <taxon>Pseudomonadati</taxon>
        <taxon>Pseudomonadota</taxon>
        <taxon>Gammaproteobacteria</taxon>
        <taxon>Oceanospirillales</taxon>
        <taxon>Zooshikellaceae</taxon>
        <taxon>Spartinivicinus</taxon>
    </lineage>
</organism>
<keyword evidence="3 6" id="KW-0812">Transmembrane</keyword>
<keyword evidence="2" id="KW-1003">Cell membrane</keyword>
<dbReference type="PANTHER" id="PTHR36115">
    <property type="entry name" value="PROLINE-RICH ANTIGEN HOMOLOG-RELATED"/>
    <property type="match status" value="1"/>
</dbReference>
<reference evidence="8 9" key="1">
    <citation type="submission" date="2020-07" db="EMBL/GenBank/DDBJ databases">
        <title>Endozoicomonas sp. nov., isolated from sediment.</title>
        <authorList>
            <person name="Gu T."/>
        </authorList>
    </citation>
    <scope>NUCLEOTIDE SEQUENCE [LARGE SCALE GENOMIC DNA]</scope>
    <source>
        <strain evidence="8 9">SM1973</strain>
    </source>
</reference>
<comment type="subcellular location">
    <subcellularLocation>
        <location evidence="1">Cell membrane</location>
        <topology evidence="1">Multi-pass membrane protein</topology>
    </subcellularLocation>
</comment>
<feature type="transmembrane region" description="Helical" evidence="6">
    <location>
        <begin position="105"/>
        <end position="125"/>
    </location>
</feature>
<dbReference type="Pfam" id="PF06271">
    <property type="entry name" value="RDD"/>
    <property type="match status" value="1"/>
</dbReference>
<dbReference type="PANTHER" id="PTHR36115:SF9">
    <property type="entry name" value="LMO1584 PROTEIN"/>
    <property type="match status" value="1"/>
</dbReference>
<feature type="transmembrane region" description="Helical" evidence="6">
    <location>
        <begin position="33"/>
        <end position="56"/>
    </location>
</feature>
<dbReference type="RefSeq" id="WP_180571566.1">
    <property type="nucleotide sequence ID" value="NZ_JACCKB010000104.1"/>
</dbReference>
<evidence type="ECO:0000259" key="7">
    <source>
        <dbReference type="Pfam" id="PF06271"/>
    </source>
</evidence>